<accession>A0A934KEV0</accession>
<dbReference type="EMBL" id="JAEKNN010000009">
    <property type="protein sequence ID" value="MBJ7608231.1"/>
    <property type="molecule type" value="Genomic_DNA"/>
</dbReference>
<dbReference type="PANTHER" id="PTHR48090:SF7">
    <property type="entry name" value="RFBJ PROTEIN"/>
    <property type="match status" value="1"/>
</dbReference>
<reference evidence="2 3" key="1">
    <citation type="submission" date="2020-10" db="EMBL/GenBank/DDBJ databases">
        <title>Ca. Dormibacterota MAGs.</title>
        <authorList>
            <person name="Montgomery K."/>
        </authorList>
    </citation>
    <scope>NUCLEOTIDE SEQUENCE [LARGE SCALE GENOMIC DNA]</scope>
    <source>
        <strain evidence="2">Mitchell_Peninsula_5</strain>
    </source>
</reference>
<feature type="domain" description="Glycosyltransferase 2-like" evidence="1">
    <location>
        <begin position="6"/>
        <end position="169"/>
    </location>
</feature>
<dbReference type="Proteomes" id="UP000614410">
    <property type="component" value="Unassembled WGS sequence"/>
</dbReference>
<evidence type="ECO:0000259" key="1">
    <source>
        <dbReference type="Pfam" id="PF00535"/>
    </source>
</evidence>
<name>A0A934KEV0_9BACT</name>
<dbReference type="Pfam" id="PF00535">
    <property type="entry name" value="Glycos_transf_2"/>
    <property type="match status" value="1"/>
</dbReference>
<dbReference type="InterPro" id="IPR029044">
    <property type="entry name" value="Nucleotide-diphossugar_trans"/>
</dbReference>
<proteinExistence type="predicted"/>
<sequence>MSPRVSIVIPAYNEGPSINTCLDRIFEAVSMPCEVLVVYDAPDDTSVPYLQEYAEKEPRVRPTLNEYGRGPAAAIRFGIDRAAAEVVVVTMADGSDDPEQIEQLTRLVERGVVVAAASRYVHGGQQVGGPWLKGKISHLAGYSLHLIARVGTRDATNSFKAYRTTFVRQVGIDSDAGFEMGIEMVAKARRLGLPVAEVPTIWLDRGGGQSNFKTRAWIPRYLRWYLHALRPGRRTSAPPPLIERVSR</sequence>
<dbReference type="AlphaFoldDB" id="A0A934KEV0"/>
<evidence type="ECO:0000313" key="3">
    <source>
        <dbReference type="Proteomes" id="UP000614410"/>
    </source>
</evidence>
<dbReference type="PANTHER" id="PTHR48090">
    <property type="entry name" value="UNDECAPRENYL-PHOSPHATE 4-DEOXY-4-FORMAMIDO-L-ARABINOSE TRANSFERASE-RELATED"/>
    <property type="match status" value="1"/>
</dbReference>
<dbReference type="CDD" id="cd04179">
    <property type="entry name" value="DPM_DPG-synthase_like"/>
    <property type="match status" value="1"/>
</dbReference>
<comment type="caution">
    <text evidence="2">The sequence shown here is derived from an EMBL/GenBank/DDBJ whole genome shotgun (WGS) entry which is preliminary data.</text>
</comment>
<protein>
    <submittedName>
        <fullName evidence="2">Glycosyltransferase family 2 protein</fullName>
    </submittedName>
</protein>
<gene>
    <name evidence="2" type="ORF">JF887_02210</name>
</gene>
<dbReference type="SUPFAM" id="SSF53448">
    <property type="entry name" value="Nucleotide-diphospho-sugar transferases"/>
    <property type="match status" value="1"/>
</dbReference>
<dbReference type="InterPro" id="IPR001173">
    <property type="entry name" value="Glyco_trans_2-like"/>
</dbReference>
<dbReference type="Gene3D" id="3.90.550.10">
    <property type="entry name" value="Spore Coat Polysaccharide Biosynthesis Protein SpsA, Chain A"/>
    <property type="match status" value="1"/>
</dbReference>
<dbReference type="InterPro" id="IPR050256">
    <property type="entry name" value="Glycosyltransferase_2"/>
</dbReference>
<evidence type="ECO:0000313" key="2">
    <source>
        <dbReference type="EMBL" id="MBJ7608231.1"/>
    </source>
</evidence>
<organism evidence="2 3">
    <name type="scientific">Candidatus Amunia macphersoniae</name>
    <dbReference type="NCBI Taxonomy" id="3127014"/>
    <lineage>
        <taxon>Bacteria</taxon>
        <taxon>Bacillati</taxon>
        <taxon>Candidatus Dormiibacterota</taxon>
        <taxon>Candidatus Dormibacteria</taxon>
        <taxon>Candidatus Aeolococcales</taxon>
        <taxon>Candidatus Aeolococcaceae</taxon>
        <taxon>Candidatus Amunia</taxon>
    </lineage>
</organism>